<reference evidence="15" key="2">
    <citation type="submission" date="2022-06" db="UniProtKB">
        <authorList>
            <consortium name="EnsemblMetazoa"/>
        </authorList>
    </citation>
    <scope>IDENTIFICATION</scope>
</reference>
<evidence type="ECO:0000256" key="10">
    <source>
        <dbReference type="ARBA" id="ARBA00023128"/>
    </source>
</evidence>
<feature type="domain" description="Mitochondrial apoptosis-inducing factor C-terminal" evidence="14">
    <location>
        <begin position="523"/>
        <end position="642"/>
    </location>
</feature>
<feature type="compositionally biased region" description="Polar residues" evidence="12">
    <location>
        <begin position="97"/>
        <end position="120"/>
    </location>
</feature>
<organism evidence="15 16">
    <name type="scientific">Acyrthosiphon pisum</name>
    <name type="common">Pea aphid</name>
    <dbReference type="NCBI Taxonomy" id="7029"/>
    <lineage>
        <taxon>Eukaryota</taxon>
        <taxon>Metazoa</taxon>
        <taxon>Ecdysozoa</taxon>
        <taxon>Arthropoda</taxon>
        <taxon>Hexapoda</taxon>
        <taxon>Insecta</taxon>
        <taxon>Pterygota</taxon>
        <taxon>Neoptera</taxon>
        <taxon>Paraneoptera</taxon>
        <taxon>Hemiptera</taxon>
        <taxon>Sternorrhyncha</taxon>
        <taxon>Aphidomorpha</taxon>
        <taxon>Aphidoidea</taxon>
        <taxon>Aphididae</taxon>
        <taxon>Macrosiphini</taxon>
        <taxon>Acyrthosiphon</taxon>
    </lineage>
</organism>
<dbReference type="SUPFAM" id="SSF51905">
    <property type="entry name" value="FAD/NAD(P)-binding domain"/>
    <property type="match status" value="2"/>
</dbReference>
<name>A0A8R2JNQ0_ACYPI</name>
<evidence type="ECO:0000256" key="6">
    <source>
        <dbReference type="ARBA" id="ARBA00022827"/>
    </source>
</evidence>
<dbReference type="OrthoDB" id="6029at2759"/>
<keyword evidence="8" id="KW-0560">Oxidoreductase</keyword>
<dbReference type="PRINTS" id="PR00411">
    <property type="entry name" value="PNDRDTASEI"/>
</dbReference>
<comment type="catalytic activity">
    <reaction evidence="11">
        <text>A + NADH + H(+) = AH2 + NAD(+)</text>
        <dbReference type="Rhea" id="RHEA:11356"/>
        <dbReference type="ChEBI" id="CHEBI:13193"/>
        <dbReference type="ChEBI" id="CHEBI:15378"/>
        <dbReference type="ChEBI" id="CHEBI:17499"/>
        <dbReference type="ChEBI" id="CHEBI:57540"/>
        <dbReference type="ChEBI" id="CHEBI:57945"/>
    </reaction>
</comment>
<keyword evidence="6" id="KW-0274">FAD</keyword>
<dbReference type="GO" id="GO:0046983">
    <property type="term" value="F:protein dimerization activity"/>
    <property type="evidence" value="ECO:0007669"/>
    <property type="project" value="InterPro"/>
</dbReference>
<evidence type="ECO:0000256" key="11">
    <source>
        <dbReference type="ARBA" id="ARBA00047786"/>
    </source>
</evidence>
<keyword evidence="7" id="KW-0809">Transit peptide</keyword>
<comment type="cofactor">
    <cofactor evidence="1">
        <name>FAD</name>
        <dbReference type="ChEBI" id="CHEBI:57692"/>
    </cofactor>
</comment>
<feature type="region of interest" description="Disordered" evidence="12">
    <location>
        <begin position="23"/>
        <end position="44"/>
    </location>
</feature>
<dbReference type="GO" id="GO:0005739">
    <property type="term" value="C:mitochondrion"/>
    <property type="evidence" value="ECO:0007669"/>
    <property type="project" value="UniProtKB-SubCell"/>
</dbReference>
<evidence type="ECO:0000256" key="5">
    <source>
        <dbReference type="ARBA" id="ARBA00022703"/>
    </source>
</evidence>
<evidence type="ECO:0008006" key="17">
    <source>
        <dbReference type="Google" id="ProtNLM"/>
    </source>
</evidence>
<dbReference type="Gene3D" id="3.50.50.60">
    <property type="entry name" value="FAD/NAD(P)-binding domain"/>
    <property type="match status" value="2"/>
</dbReference>
<evidence type="ECO:0000256" key="9">
    <source>
        <dbReference type="ARBA" id="ARBA00023027"/>
    </source>
</evidence>
<dbReference type="PANTHER" id="PTHR43557:SF4">
    <property type="entry name" value="APOPTOSIS-INDUCING FACTOR 1, MITOCHONDRIAL"/>
    <property type="match status" value="1"/>
</dbReference>
<sequence length="664" mass="74235">MLSKLRLLRPPVSPGSRILNAWENKNYSDKKNGSGKNNRGKTTPPLIQVIKPVKINFSKKTKKIYEPVNIPKKEIIISEYNKYPLNTCPLVTKDEFSTNPKSPTTTHSSESENNYGWQNDSKNKQSFRNWSLFGGAIILSGTVYGIYHFDIMKQKNDDNLTTEETTNAKKIRKLVQIPSLSESIPDNIQYLLIGGGTASFSAFRAIKSADPTARVLVISAEGYLPHMRPPLSKELWYGDDTEMAKSLNFHQWNGTSRSLFYEPEPFYTPVEELTTAKNGGISLARGWKVESINVSKKKVKLNDGKEISYDKCLIATGSVPKTLKLYDDANEELKNKFSVFRSISDFEDLWEQLDHIKSIAIIGGGFLGSELAASLANKGKKNGVKIYQIFKEKGNMGKVLPKYLSQWTTEKVRNEGVEVVTETEVENCSLENNKRQVNLKLSNGKNISVDHVIMAVGAKPNTELATDAGLEIDSKLDGYLVNSELQARTDLYIAGDCACFYDKQLGRRRVEHHDHAVISGRLAGENMAGAAKPYQHQPMFWSDIGPSVGYEAIGIVDSSLVTMGVFAKGNHKDPSLLANETDQNTLTNKKETNEELGSKNNETISENDYNKGVVFYLKNDVIVGIVLWNLFNRMSIARQVLKTDRCYKDLNEVAKLFNIHGDSS</sequence>
<dbReference type="EnsemblMetazoa" id="XM_029487348.1">
    <property type="protein sequence ID" value="XP_029343208.1"/>
    <property type="gene ID" value="LOC100163743"/>
</dbReference>
<dbReference type="SMART" id="SM01353">
    <property type="entry name" value="AIF_C"/>
    <property type="match status" value="1"/>
</dbReference>
<dbReference type="InterPro" id="IPR036188">
    <property type="entry name" value="FAD/NAD-bd_sf"/>
</dbReference>
<dbReference type="InterPro" id="IPR016156">
    <property type="entry name" value="FAD/NAD-linked_Rdtase_dimer_sf"/>
</dbReference>
<dbReference type="InterPro" id="IPR029324">
    <property type="entry name" value="AIF_C"/>
</dbReference>
<dbReference type="RefSeq" id="XP_029343208.1">
    <property type="nucleotide sequence ID" value="XM_029487348.1"/>
</dbReference>
<feature type="domain" description="FAD/NAD(P)-binding" evidence="13">
    <location>
        <begin position="190"/>
        <end position="518"/>
    </location>
</feature>
<dbReference type="PANTHER" id="PTHR43557">
    <property type="entry name" value="APOPTOSIS-INDUCING FACTOR 1"/>
    <property type="match status" value="1"/>
</dbReference>
<keyword evidence="5" id="KW-0053">Apoptosis</keyword>
<keyword evidence="16" id="KW-1185">Reference proteome</keyword>
<keyword evidence="4" id="KW-0285">Flavoprotein</keyword>
<evidence type="ECO:0000256" key="1">
    <source>
        <dbReference type="ARBA" id="ARBA00001974"/>
    </source>
</evidence>
<reference evidence="16" key="1">
    <citation type="submission" date="2010-06" db="EMBL/GenBank/DDBJ databases">
        <authorList>
            <person name="Jiang H."/>
            <person name="Abraham K."/>
            <person name="Ali S."/>
            <person name="Alsbrooks S.L."/>
            <person name="Anim B.N."/>
            <person name="Anosike U.S."/>
            <person name="Attaway T."/>
            <person name="Bandaranaike D.P."/>
            <person name="Battles P.K."/>
            <person name="Bell S.N."/>
            <person name="Bell A.V."/>
            <person name="Beltran B."/>
            <person name="Bickham C."/>
            <person name="Bustamante Y."/>
            <person name="Caleb T."/>
            <person name="Canada A."/>
            <person name="Cardenas V."/>
            <person name="Carter K."/>
            <person name="Chacko J."/>
            <person name="Chandrabose M.N."/>
            <person name="Chavez D."/>
            <person name="Chavez A."/>
            <person name="Chen L."/>
            <person name="Chu H.-S."/>
            <person name="Claassen K.J."/>
            <person name="Cockrell R."/>
            <person name="Collins M."/>
            <person name="Cooper J.A."/>
            <person name="Cree A."/>
            <person name="Curry S.M."/>
            <person name="Da Y."/>
            <person name="Dao M.D."/>
            <person name="Das B."/>
            <person name="Davila M.-L."/>
            <person name="Davy-Carroll L."/>
            <person name="Denson S."/>
            <person name="Dinh H."/>
            <person name="Ebong V.E."/>
            <person name="Edwards J.R."/>
            <person name="Egan A."/>
            <person name="El-Daye J."/>
            <person name="Escobedo L."/>
            <person name="Fernandez S."/>
            <person name="Fernando P.R."/>
            <person name="Flagg N."/>
            <person name="Forbes L.D."/>
            <person name="Fowler R.G."/>
            <person name="Fu Q."/>
            <person name="Gabisi R.A."/>
            <person name="Ganer J."/>
            <person name="Garbino Pronczuk A."/>
            <person name="Garcia R.M."/>
            <person name="Garner T."/>
            <person name="Garrett T.E."/>
            <person name="Gonzalez D.A."/>
            <person name="Hamid H."/>
            <person name="Hawkins E.S."/>
            <person name="Hirani K."/>
            <person name="Hogues M.E."/>
            <person name="Hollins B."/>
            <person name="Hsiao C.-H."/>
            <person name="Jabil R."/>
            <person name="James M.L."/>
            <person name="Jhangiani S.N."/>
            <person name="Johnson B."/>
            <person name="Johnson Q."/>
            <person name="Joshi V."/>
            <person name="Kalu J.B."/>
            <person name="Kam C."/>
            <person name="Kashfia A."/>
            <person name="Keebler J."/>
            <person name="Kisamo H."/>
            <person name="Kovar C.L."/>
            <person name="Lago L.A."/>
            <person name="Lai C.-Y."/>
            <person name="Laidlaw J."/>
            <person name="Lara F."/>
            <person name="Le T.-K."/>
            <person name="Lee S.L."/>
            <person name="Legall F.H."/>
            <person name="Lemon S.J."/>
            <person name="Lewis L.R."/>
            <person name="Li B."/>
            <person name="Liu Y."/>
            <person name="Liu Y.-S."/>
            <person name="Lopez J."/>
            <person name="Lozado R.J."/>
            <person name="Lu J."/>
            <person name="Madu R.C."/>
            <person name="Maheshwari M."/>
            <person name="Maheshwari R."/>
            <person name="Malloy K."/>
            <person name="Martinez E."/>
            <person name="Mathew T."/>
            <person name="Mercado I.C."/>
            <person name="Mercado C."/>
            <person name="Meyer B."/>
            <person name="Montgomery K."/>
            <person name="Morgan M.B."/>
            <person name="Munidasa M."/>
            <person name="Nazareth L.V."/>
            <person name="Nelson J."/>
            <person name="Ng B.M."/>
            <person name="Nguyen N.B."/>
            <person name="Nguyen P.Q."/>
            <person name="Nguyen T."/>
            <person name="Obregon M."/>
            <person name="Okwuonu G.O."/>
            <person name="Onwere C.G."/>
            <person name="Orozco G."/>
            <person name="Parra A."/>
            <person name="Patel S."/>
            <person name="Patil S."/>
            <person name="Perez A."/>
            <person name="Perez Y."/>
            <person name="Pham C."/>
            <person name="Primus E.L."/>
            <person name="Pu L.-L."/>
            <person name="Puazo M."/>
            <person name="Qin X."/>
            <person name="Quiroz J.B."/>
            <person name="Reese J."/>
            <person name="Richards S."/>
            <person name="Rives C.M."/>
            <person name="Robberts R."/>
            <person name="Ruiz S.J."/>
            <person name="Ruiz M.J."/>
            <person name="Santibanez J."/>
            <person name="Schneider B.W."/>
            <person name="Sisson I."/>
            <person name="Smith M."/>
            <person name="Sodergren E."/>
            <person name="Song X.-Z."/>
            <person name="Song B.B."/>
            <person name="Summersgill H."/>
            <person name="Thelus R."/>
            <person name="Thornton R.D."/>
            <person name="Trejos Z.Y."/>
            <person name="Usmani K."/>
            <person name="Vattathil S."/>
            <person name="Villasana D."/>
            <person name="Walker D.L."/>
            <person name="Wang S."/>
            <person name="Wang K."/>
            <person name="White C.S."/>
            <person name="Williams A.C."/>
            <person name="Williamson J."/>
            <person name="Wilson K."/>
            <person name="Woghiren I.O."/>
            <person name="Woodworth J.R."/>
            <person name="Worley K.C."/>
            <person name="Wright R.A."/>
            <person name="Wu W."/>
            <person name="Young L."/>
            <person name="Zhang L."/>
            <person name="Zhang J."/>
            <person name="Zhu Y."/>
            <person name="Muzny D.M."/>
            <person name="Weinstock G."/>
            <person name="Gibbs R.A."/>
        </authorList>
    </citation>
    <scope>NUCLEOTIDE SEQUENCE [LARGE SCALE GENOMIC DNA]</scope>
    <source>
        <strain evidence="16">LSR1</strain>
    </source>
</reference>
<dbReference type="Proteomes" id="UP000007819">
    <property type="component" value="Chromosome A1"/>
</dbReference>
<dbReference type="AlphaFoldDB" id="A0A8R2JNQ0"/>
<evidence type="ECO:0000256" key="3">
    <source>
        <dbReference type="ARBA" id="ARBA00006442"/>
    </source>
</evidence>
<evidence type="ECO:0000259" key="14">
    <source>
        <dbReference type="Pfam" id="PF14721"/>
    </source>
</evidence>
<comment type="similarity">
    <text evidence="3">Belongs to the FAD-dependent oxidoreductase family.</text>
</comment>
<evidence type="ECO:0000313" key="15">
    <source>
        <dbReference type="EnsemblMetazoa" id="XP_029343208.1"/>
    </source>
</evidence>
<proteinExistence type="inferred from homology"/>
<accession>A0A8R2JNQ0</accession>
<dbReference type="GO" id="GO:0033108">
    <property type="term" value="P:mitochondrial respiratory chain complex assembly"/>
    <property type="evidence" value="ECO:0007669"/>
    <property type="project" value="TreeGrafter"/>
</dbReference>
<comment type="subcellular location">
    <subcellularLocation>
        <location evidence="2">Mitochondrion</location>
    </subcellularLocation>
</comment>
<protein>
    <recommendedName>
        <fullName evidence="17">Apoptosis-inducing factor 1, mitochondrial</fullName>
    </recommendedName>
</protein>
<evidence type="ECO:0000256" key="4">
    <source>
        <dbReference type="ARBA" id="ARBA00022630"/>
    </source>
</evidence>
<evidence type="ECO:0000256" key="2">
    <source>
        <dbReference type="ARBA" id="ARBA00004173"/>
    </source>
</evidence>
<dbReference type="InterPro" id="IPR023753">
    <property type="entry name" value="FAD/NAD-binding_dom"/>
</dbReference>
<dbReference type="CTD" id="33390"/>
<dbReference type="PRINTS" id="PR00368">
    <property type="entry name" value="FADPNR"/>
</dbReference>
<evidence type="ECO:0000256" key="12">
    <source>
        <dbReference type="SAM" id="MobiDB-lite"/>
    </source>
</evidence>
<dbReference type="GO" id="GO:0071949">
    <property type="term" value="F:FAD binding"/>
    <property type="evidence" value="ECO:0007669"/>
    <property type="project" value="TreeGrafter"/>
</dbReference>
<dbReference type="SUPFAM" id="SSF55424">
    <property type="entry name" value="FAD/NAD-linked reductases, dimerisation (C-terminal) domain"/>
    <property type="match status" value="1"/>
</dbReference>
<dbReference type="GO" id="GO:0006915">
    <property type="term" value="P:apoptotic process"/>
    <property type="evidence" value="ECO:0007669"/>
    <property type="project" value="UniProtKB-KW"/>
</dbReference>
<dbReference type="GeneID" id="100163743"/>
<feature type="region of interest" description="Disordered" evidence="12">
    <location>
        <begin position="92"/>
        <end position="120"/>
    </location>
</feature>
<dbReference type="Gene3D" id="3.30.390.30">
    <property type="match status" value="1"/>
</dbReference>
<dbReference type="Pfam" id="PF07992">
    <property type="entry name" value="Pyr_redox_2"/>
    <property type="match status" value="1"/>
</dbReference>
<evidence type="ECO:0000259" key="13">
    <source>
        <dbReference type="Pfam" id="PF07992"/>
    </source>
</evidence>
<dbReference type="InterPro" id="IPR050446">
    <property type="entry name" value="FAD-oxidoreductase/Apoptosis"/>
</dbReference>
<dbReference type="Pfam" id="PF14721">
    <property type="entry name" value="AIF_C"/>
    <property type="match status" value="1"/>
</dbReference>
<evidence type="ECO:0000256" key="7">
    <source>
        <dbReference type="ARBA" id="ARBA00022946"/>
    </source>
</evidence>
<keyword evidence="10" id="KW-0496">Mitochondrion</keyword>
<evidence type="ECO:0000256" key="8">
    <source>
        <dbReference type="ARBA" id="ARBA00023002"/>
    </source>
</evidence>
<dbReference type="GO" id="GO:0016174">
    <property type="term" value="F:NAD(P)H oxidase H2O2-forming activity"/>
    <property type="evidence" value="ECO:0007669"/>
    <property type="project" value="TreeGrafter"/>
</dbReference>
<evidence type="ECO:0000313" key="16">
    <source>
        <dbReference type="Proteomes" id="UP000007819"/>
    </source>
</evidence>
<keyword evidence="9" id="KW-0520">NAD</keyword>